<proteinExistence type="predicted"/>
<keyword evidence="1 3" id="KW-0732">Signal</keyword>
<dbReference type="PROSITE" id="PS51473">
    <property type="entry name" value="GNK2"/>
    <property type="match status" value="1"/>
</dbReference>
<feature type="signal peptide" evidence="3">
    <location>
        <begin position="1"/>
        <end position="30"/>
    </location>
</feature>
<feature type="domain" description="Gnk2-homologous" evidence="4">
    <location>
        <begin position="31"/>
        <end position="136"/>
    </location>
</feature>
<protein>
    <recommendedName>
        <fullName evidence="4">Gnk2-homologous domain-containing protein</fullName>
    </recommendedName>
</protein>
<comment type="caution">
    <text evidence="5">The sequence shown here is derived from an EMBL/GenBank/DDBJ whole genome shotgun (WGS) entry which is preliminary data.</text>
</comment>
<feature type="chain" id="PRO_5032640187" description="Gnk2-homologous domain-containing protein" evidence="3">
    <location>
        <begin position="31"/>
        <end position="138"/>
    </location>
</feature>
<dbReference type="AlphaFoldDB" id="A0A835KLA4"/>
<dbReference type="OrthoDB" id="1888914at2759"/>
<evidence type="ECO:0000256" key="3">
    <source>
        <dbReference type="SAM" id="SignalP"/>
    </source>
</evidence>
<evidence type="ECO:0000259" key="4">
    <source>
        <dbReference type="PROSITE" id="PS51473"/>
    </source>
</evidence>
<accession>A0A835KLA4</accession>
<dbReference type="InterPro" id="IPR038408">
    <property type="entry name" value="GNK2_sf"/>
</dbReference>
<organism evidence="5 6">
    <name type="scientific">Digitaria exilis</name>
    <dbReference type="NCBI Taxonomy" id="1010633"/>
    <lineage>
        <taxon>Eukaryota</taxon>
        <taxon>Viridiplantae</taxon>
        <taxon>Streptophyta</taxon>
        <taxon>Embryophyta</taxon>
        <taxon>Tracheophyta</taxon>
        <taxon>Spermatophyta</taxon>
        <taxon>Magnoliopsida</taxon>
        <taxon>Liliopsida</taxon>
        <taxon>Poales</taxon>
        <taxon>Poaceae</taxon>
        <taxon>PACMAD clade</taxon>
        <taxon>Panicoideae</taxon>
        <taxon>Panicodae</taxon>
        <taxon>Paniceae</taxon>
        <taxon>Anthephorinae</taxon>
        <taxon>Digitaria</taxon>
    </lineage>
</organism>
<dbReference type="CDD" id="cd23509">
    <property type="entry name" value="Gnk2-like"/>
    <property type="match status" value="1"/>
</dbReference>
<dbReference type="Proteomes" id="UP000636709">
    <property type="component" value="Unassembled WGS sequence"/>
</dbReference>
<dbReference type="Pfam" id="PF01657">
    <property type="entry name" value="Stress-antifung"/>
    <property type="match status" value="1"/>
</dbReference>
<dbReference type="EMBL" id="JACEFO010001605">
    <property type="protein sequence ID" value="KAF8731849.1"/>
    <property type="molecule type" value="Genomic_DNA"/>
</dbReference>
<gene>
    <name evidence="5" type="ORF">HU200_015792</name>
</gene>
<name>A0A835KLA4_9POAL</name>
<keyword evidence="2" id="KW-0677">Repeat</keyword>
<dbReference type="Gene3D" id="3.30.430.20">
    <property type="entry name" value="Gnk2 domain, C-X8-C-X2-C motif"/>
    <property type="match status" value="1"/>
</dbReference>
<keyword evidence="6" id="KW-1185">Reference proteome</keyword>
<evidence type="ECO:0000256" key="1">
    <source>
        <dbReference type="ARBA" id="ARBA00022729"/>
    </source>
</evidence>
<evidence type="ECO:0000313" key="6">
    <source>
        <dbReference type="Proteomes" id="UP000636709"/>
    </source>
</evidence>
<evidence type="ECO:0000313" key="5">
    <source>
        <dbReference type="EMBL" id="KAF8731849.1"/>
    </source>
</evidence>
<dbReference type="InterPro" id="IPR002902">
    <property type="entry name" value="GNK2"/>
</dbReference>
<reference evidence="5" key="1">
    <citation type="submission" date="2020-07" db="EMBL/GenBank/DDBJ databases">
        <title>Genome sequence and genetic diversity analysis of an under-domesticated orphan crop, white fonio (Digitaria exilis).</title>
        <authorList>
            <person name="Bennetzen J.L."/>
            <person name="Chen S."/>
            <person name="Ma X."/>
            <person name="Wang X."/>
            <person name="Yssel A.E.J."/>
            <person name="Chaluvadi S.R."/>
            <person name="Johnson M."/>
            <person name="Gangashetty P."/>
            <person name="Hamidou F."/>
            <person name="Sanogo M.D."/>
            <person name="Zwaenepoel A."/>
            <person name="Wallace J."/>
            <person name="Van De Peer Y."/>
            <person name="Van Deynze A."/>
        </authorList>
    </citation>
    <scope>NUCLEOTIDE SEQUENCE</scope>
    <source>
        <tissue evidence="5">Leaves</tissue>
    </source>
</reference>
<evidence type="ECO:0000256" key="2">
    <source>
        <dbReference type="ARBA" id="ARBA00022737"/>
    </source>
</evidence>
<sequence>MAAAPSTKKPSKVITVVTIMLLLLACCSYGDGTIRVSCNATWYNYDDPFSVSKGCMMQEVLTNTPRASLHDIYRSCTYQGVTAYGHAMCSPALDSHLCENCLSYMVQQMATVCVHSVVGMGVYEDKCNVRFQNYAFTD</sequence>